<accession>A0ABD2KKU6</accession>
<protein>
    <submittedName>
        <fullName evidence="2">Uncharacterized protein</fullName>
    </submittedName>
</protein>
<feature type="chain" id="PRO_5044758753" evidence="1">
    <location>
        <begin position="26"/>
        <end position="92"/>
    </location>
</feature>
<dbReference type="EMBL" id="JBICBT010000735">
    <property type="protein sequence ID" value="KAL3103453.1"/>
    <property type="molecule type" value="Genomic_DNA"/>
</dbReference>
<reference evidence="2 3" key="1">
    <citation type="submission" date="2024-10" db="EMBL/GenBank/DDBJ databases">
        <authorList>
            <person name="Kim D."/>
        </authorList>
    </citation>
    <scope>NUCLEOTIDE SEQUENCE [LARGE SCALE GENOMIC DNA]</scope>
    <source>
        <strain evidence="2">BH-2024</strain>
    </source>
</reference>
<keyword evidence="1" id="KW-0732">Signal</keyword>
<evidence type="ECO:0000256" key="1">
    <source>
        <dbReference type="SAM" id="SignalP"/>
    </source>
</evidence>
<proteinExistence type="predicted"/>
<organism evidence="2 3">
    <name type="scientific">Heterodera trifolii</name>
    <dbReference type="NCBI Taxonomy" id="157864"/>
    <lineage>
        <taxon>Eukaryota</taxon>
        <taxon>Metazoa</taxon>
        <taxon>Ecdysozoa</taxon>
        <taxon>Nematoda</taxon>
        <taxon>Chromadorea</taxon>
        <taxon>Rhabditida</taxon>
        <taxon>Tylenchina</taxon>
        <taxon>Tylenchomorpha</taxon>
        <taxon>Tylenchoidea</taxon>
        <taxon>Heteroderidae</taxon>
        <taxon>Heteroderinae</taxon>
        <taxon>Heterodera</taxon>
    </lineage>
</organism>
<keyword evidence="3" id="KW-1185">Reference proteome</keyword>
<gene>
    <name evidence="2" type="ORF">niasHT_025320</name>
</gene>
<name>A0ABD2KKU6_9BILA</name>
<evidence type="ECO:0000313" key="3">
    <source>
        <dbReference type="Proteomes" id="UP001620626"/>
    </source>
</evidence>
<feature type="signal peptide" evidence="1">
    <location>
        <begin position="1"/>
        <end position="25"/>
    </location>
</feature>
<evidence type="ECO:0000313" key="2">
    <source>
        <dbReference type="EMBL" id="KAL3103453.1"/>
    </source>
</evidence>
<dbReference type="Proteomes" id="UP001620626">
    <property type="component" value="Unassembled WGS sequence"/>
</dbReference>
<comment type="caution">
    <text evidence="2">The sequence shown here is derived from an EMBL/GenBank/DDBJ whole genome shotgun (WGS) entry which is preliminary data.</text>
</comment>
<sequence>MRLVQLLHLALLVQLLLAPVLLAVGQTDEKVKRIQKREGPPEANLVDKSAVPAEGNGMKIRRRRGTKLKAMAGGAAAGLGAALLYKAFKGKG</sequence>
<dbReference type="AlphaFoldDB" id="A0ABD2KKU6"/>